<evidence type="ECO:0000313" key="8">
    <source>
        <dbReference type="Ensembl" id="ENSGMOP00000056930.1"/>
    </source>
</evidence>
<dbReference type="Ensembl" id="ENSGMOT00000074803.1">
    <property type="protein sequence ID" value="ENSGMOP00000056930.1"/>
    <property type="gene ID" value="ENSGMOG00000023861.1"/>
</dbReference>
<dbReference type="SMART" id="SM00355">
    <property type="entry name" value="ZnF_C2H2"/>
    <property type="match status" value="1"/>
</dbReference>
<evidence type="ECO:0000256" key="2">
    <source>
        <dbReference type="ARBA" id="ARBA00022737"/>
    </source>
</evidence>
<keyword evidence="3 6" id="KW-0863">Zinc-finger</keyword>
<evidence type="ECO:0000256" key="5">
    <source>
        <dbReference type="ARBA" id="ARBA00023242"/>
    </source>
</evidence>
<keyword evidence="1" id="KW-0479">Metal-binding</keyword>
<dbReference type="FunFam" id="3.30.160.60:FF:002090">
    <property type="entry name" value="Zinc finger protein 473"/>
    <property type="match status" value="1"/>
</dbReference>
<dbReference type="PANTHER" id="PTHR23235:SF142">
    <property type="entry name" value="ZINC FINGER PROTEIN 384"/>
    <property type="match status" value="1"/>
</dbReference>
<dbReference type="InterPro" id="IPR013087">
    <property type="entry name" value="Znf_C2H2_type"/>
</dbReference>
<keyword evidence="9" id="KW-1185">Reference proteome</keyword>
<dbReference type="InterPro" id="IPR036236">
    <property type="entry name" value="Znf_C2H2_sf"/>
</dbReference>
<dbReference type="Pfam" id="PF00096">
    <property type="entry name" value="zf-C2H2"/>
    <property type="match status" value="1"/>
</dbReference>
<keyword evidence="4" id="KW-0862">Zinc</keyword>
<dbReference type="Gene3D" id="3.30.160.60">
    <property type="entry name" value="Classic Zinc Finger"/>
    <property type="match status" value="1"/>
</dbReference>
<organism evidence="8 9">
    <name type="scientific">Gadus morhua</name>
    <name type="common">Atlantic cod</name>
    <dbReference type="NCBI Taxonomy" id="8049"/>
    <lineage>
        <taxon>Eukaryota</taxon>
        <taxon>Metazoa</taxon>
        <taxon>Chordata</taxon>
        <taxon>Craniata</taxon>
        <taxon>Vertebrata</taxon>
        <taxon>Euteleostomi</taxon>
        <taxon>Actinopterygii</taxon>
        <taxon>Neopterygii</taxon>
        <taxon>Teleostei</taxon>
        <taxon>Neoteleostei</taxon>
        <taxon>Acanthomorphata</taxon>
        <taxon>Zeiogadaria</taxon>
        <taxon>Gadariae</taxon>
        <taxon>Gadiformes</taxon>
        <taxon>Gadoidei</taxon>
        <taxon>Gadidae</taxon>
        <taxon>Gadus</taxon>
    </lineage>
</organism>
<reference evidence="8" key="2">
    <citation type="submission" date="2025-09" db="UniProtKB">
        <authorList>
            <consortium name="Ensembl"/>
        </authorList>
    </citation>
    <scope>IDENTIFICATION</scope>
</reference>
<feature type="domain" description="C2H2-type" evidence="7">
    <location>
        <begin position="29"/>
        <end position="52"/>
    </location>
</feature>
<accession>A0A8C5C8H0</accession>
<dbReference type="PROSITE" id="PS00028">
    <property type="entry name" value="ZINC_FINGER_C2H2_1"/>
    <property type="match status" value="1"/>
</dbReference>
<dbReference type="PANTHER" id="PTHR23235">
    <property type="entry name" value="KRUEPPEL-LIKE TRANSCRIPTION FACTOR"/>
    <property type="match status" value="1"/>
</dbReference>
<dbReference type="GO" id="GO:0000978">
    <property type="term" value="F:RNA polymerase II cis-regulatory region sequence-specific DNA binding"/>
    <property type="evidence" value="ECO:0007669"/>
    <property type="project" value="TreeGrafter"/>
</dbReference>
<sequence>LGTTQGVSQAFSDTDLAGHLRVHTHEKPYLCTDCGKTFSSSSNLCRHRLVHA</sequence>
<evidence type="ECO:0000313" key="9">
    <source>
        <dbReference type="Proteomes" id="UP000694546"/>
    </source>
</evidence>
<proteinExistence type="predicted"/>
<dbReference type="GO" id="GO:0008270">
    <property type="term" value="F:zinc ion binding"/>
    <property type="evidence" value="ECO:0007669"/>
    <property type="project" value="UniProtKB-KW"/>
</dbReference>
<dbReference type="AlphaFoldDB" id="A0A8C5C8H0"/>
<evidence type="ECO:0000256" key="3">
    <source>
        <dbReference type="ARBA" id="ARBA00022771"/>
    </source>
</evidence>
<reference evidence="8" key="1">
    <citation type="submission" date="2025-08" db="UniProtKB">
        <authorList>
            <consortium name="Ensembl"/>
        </authorList>
    </citation>
    <scope>IDENTIFICATION</scope>
</reference>
<dbReference type="GO" id="GO:0000981">
    <property type="term" value="F:DNA-binding transcription factor activity, RNA polymerase II-specific"/>
    <property type="evidence" value="ECO:0007669"/>
    <property type="project" value="TreeGrafter"/>
</dbReference>
<name>A0A8C5C8H0_GADMO</name>
<keyword evidence="5" id="KW-0539">Nucleus</keyword>
<evidence type="ECO:0000256" key="4">
    <source>
        <dbReference type="ARBA" id="ARBA00022833"/>
    </source>
</evidence>
<keyword evidence="2" id="KW-0677">Repeat</keyword>
<evidence type="ECO:0000256" key="6">
    <source>
        <dbReference type="PROSITE-ProRule" id="PRU00042"/>
    </source>
</evidence>
<evidence type="ECO:0000256" key="1">
    <source>
        <dbReference type="ARBA" id="ARBA00022723"/>
    </source>
</evidence>
<dbReference type="PROSITE" id="PS50157">
    <property type="entry name" value="ZINC_FINGER_C2H2_2"/>
    <property type="match status" value="1"/>
</dbReference>
<evidence type="ECO:0000259" key="7">
    <source>
        <dbReference type="PROSITE" id="PS50157"/>
    </source>
</evidence>
<dbReference type="Proteomes" id="UP000694546">
    <property type="component" value="Chromosome 18"/>
</dbReference>
<dbReference type="SUPFAM" id="SSF57667">
    <property type="entry name" value="beta-beta-alpha zinc fingers"/>
    <property type="match status" value="1"/>
</dbReference>
<protein>
    <recommendedName>
        <fullName evidence="7">C2H2-type domain-containing protein</fullName>
    </recommendedName>
</protein>